<feature type="transmembrane region" description="Helical" evidence="1">
    <location>
        <begin position="149"/>
        <end position="171"/>
    </location>
</feature>
<feature type="transmembrane region" description="Helical" evidence="1">
    <location>
        <begin position="65"/>
        <end position="86"/>
    </location>
</feature>
<evidence type="ECO:0000313" key="2">
    <source>
        <dbReference type="EMBL" id="PSW24899.1"/>
    </source>
</evidence>
<keyword evidence="1" id="KW-0472">Membrane</keyword>
<keyword evidence="1" id="KW-1133">Transmembrane helix</keyword>
<keyword evidence="1" id="KW-0812">Transmembrane</keyword>
<comment type="caution">
    <text evidence="2">The sequence shown here is derived from an EMBL/GenBank/DDBJ whole genome shotgun (WGS) entry which is preliminary data.</text>
</comment>
<dbReference type="Pfam" id="PF11086">
    <property type="entry name" value="DUF2878"/>
    <property type="match status" value="1"/>
</dbReference>
<sequence>MPSTNKTGADKPSSDRKDKLQFLMVTCGFNVYWILAVWGQYRFIYLLVLMLIMSWWFFSVNWRFVLSASLIGIVMDATLYHTGFYLFPDGGFPLWLILMWFGFTSFIWISRKVIQSYSSNVLIVLGSVGGMLSYIGGNRLEAVEWPLGWVNTALMVALCWLALSYILLTLLSMFSASQRSS</sequence>
<protein>
    <submittedName>
        <fullName evidence="2">DUF2878 domain-containing protein</fullName>
    </submittedName>
</protein>
<dbReference type="OrthoDB" id="6522758at2"/>
<proteinExistence type="predicted"/>
<dbReference type="RefSeq" id="WP_048897868.1">
    <property type="nucleotide sequence ID" value="NZ_AP024853.1"/>
</dbReference>
<reference evidence="2 3" key="1">
    <citation type="submission" date="2018-01" db="EMBL/GenBank/DDBJ databases">
        <title>Whole genome sequencing of Histamine producing bacteria.</title>
        <authorList>
            <person name="Butler K."/>
        </authorList>
    </citation>
    <scope>NUCLEOTIDE SEQUENCE [LARGE SCALE GENOMIC DNA]</scope>
    <source>
        <strain evidence="2 3">DSM 24669</strain>
    </source>
</reference>
<organism evidence="2 3">
    <name type="scientific">Photobacterium swingsii</name>
    <dbReference type="NCBI Taxonomy" id="680026"/>
    <lineage>
        <taxon>Bacteria</taxon>
        <taxon>Pseudomonadati</taxon>
        <taxon>Pseudomonadota</taxon>
        <taxon>Gammaproteobacteria</taxon>
        <taxon>Vibrionales</taxon>
        <taxon>Vibrionaceae</taxon>
        <taxon>Photobacterium</taxon>
    </lineage>
</organism>
<dbReference type="AlphaFoldDB" id="A0A2T3P850"/>
<dbReference type="InterPro" id="IPR021306">
    <property type="entry name" value="DUF2878"/>
</dbReference>
<feature type="transmembrane region" description="Helical" evidence="1">
    <location>
        <begin position="20"/>
        <end position="36"/>
    </location>
</feature>
<name>A0A2T3P850_9GAMM</name>
<dbReference type="Proteomes" id="UP000240481">
    <property type="component" value="Unassembled WGS sequence"/>
</dbReference>
<feature type="transmembrane region" description="Helical" evidence="1">
    <location>
        <begin position="92"/>
        <end position="109"/>
    </location>
</feature>
<feature type="transmembrane region" description="Helical" evidence="1">
    <location>
        <begin position="42"/>
        <end position="58"/>
    </location>
</feature>
<evidence type="ECO:0000256" key="1">
    <source>
        <dbReference type="SAM" id="Phobius"/>
    </source>
</evidence>
<accession>A0A2T3P850</accession>
<keyword evidence="3" id="KW-1185">Reference proteome</keyword>
<gene>
    <name evidence="2" type="ORF">C9I94_08795</name>
</gene>
<dbReference type="EMBL" id="PYLZ01000004">
    <property type="protein sequence ID" value="PSW24899.1"/>
    <property type="molecule type" value="Genomic_DNA"/>
</dbReference>
<evidence type="ECO:0000313" key="3">
    <source>
        <dbReference type="Proteomes" id="UP000240481"/>
    </source>
</evidence>
<feature type="transmembrane region" description="Helical" evidence="1">
    <location>
        <begin position="121"/>
        <end position="137"/>
    </location>
</feature>